<keyword evidence="3 10" id="KW-0285">Flavoprotein</keyword>
<name>A0A2K9P0Z9_9FIRM</name>
<keyword evidence="10" id="KW-1003">Cell membrane</keyword>
<dbReference type="Proteomes" id="UP000235589">
    <property type="component" value="Chromosome"/>
</dbReference>
<dbReference type="PANTHER" id="PTHR30578">
    <property type="entry name" value="ELECTRON TRANSPORT COMPLEX PROTEIN RNFD"/>
    <property type="match status" value="1"/>
</dbReference>
<evidence type="ECO:0000256" key="10">
    <source>
        <dbReference type="HAMAP-Rule" id="MF_00462"/>
    </source>
</evidence>
<reference evidence="11 12" key="1">
    <citation type="submission" date="2017-04" db="EMBL/GenBank/DDBJ databases">
        <title>Monoglobus pectinilyticus 14 draft genome.</title>
        <authorList>
            <person name="Kim C."/>
            <person name="Rosendale D.I."/>
            <person name="Kelly W.J."/>
            <person name="Tannock G.W."/>
            <person name="Patchett M.L."/>
            <person name="Jordens J.Z."/>
        </authorList>
    </citation>
    <scope>NUCLEOTIDE SEQUENCE [LARGE SCALE GENOMIC DNA]</scope>
    <source>
        <strain evidence="11 12">14</strain>
    </source>
</reference>
<evidence type="ECO:0000256" key="9">
    <source>
        <dbReference type="ARBA" id="ARBA00023136"/>
    </source>
</evidence>
<comment type="subunit">
    <text evidence="10">The complex is composed of six subunits: RnfA, RnfB, RnfC, RnfD, RnfE and RnfG.</text>
</comment>
<feature type="transmembrane region" description="Helical" evidence="10">
    <location>
        <begin position="214"/>
        <end position="231"/>
    </location>
</feature>
<feature type="transmembrane region" description="Helical" evidence="10">
    <location>
        <begin position="273"/>
        <end position="292"/>
    </location>
</feature>
<keyword evidence="7 10" id="KW-0249">Electron transport</keyword>
<dbReference type="HAMAP" id="MF_00462">
    <property type="entry name" value="RsxD_RnfD"/>
    <property type="match status" value="1"/>
</dbReference>
<feature type="modified residue" description="FMN phosphoryl threonine" evidence="10">
    <location>
        <position position="162"/>
    </location>
</feature>
<evidence type="ECO:0000256" key="3">
    <source>
        <dbReference type="ARBA" id="ARBA00022630"/>
    </source>
</evidence>
<evidence type="ECO:0000256" key="4">
    <source>
        <dbReference type="ARBA" id="ARBA00022643"/>
    </source>
</evidence>
<keyword evidence="4 10" id="KW-0288">FMN</keyword>
<evidence type="ECO:0000256" key="7">
    <source>
        <dbReference type="ARBA" id="ARBA00022982"/>
    </source>
</evidence>
<dbReference type="KEGG" id="mpec:B9O19_00063"/>
<feature type="transmembrane region" description="Helical" evidence="10">
    <location>
        <begin position="243"/>
        <end position="261"/>
    </location>
</feature>
<keyword evidence="9 10" id="KW-0472">Membrane</keyword>
<proteinExistence type="inferred from homology"/>
<dbReference type="GO" id="GO:0055085">
    <property type="term" value="P:transmembrane transport"/>
    <property type="evidence" value="ECO:0007669"/>
    <property type="project" value="InterPro"/>
</dbReference>
<dbReference type="GO" id="GO:0022900">
    <property type="term" value="P:electron transport chain"/>
    <property type="evidence" value="ECO:0007669"/>
    <property type="project" value="UniProtKB-UniRule"/>
</dbReference>
<keyword evidence="12" id="KW-1185">Reference proteome</keyword>
<evidence type="ECO:0000256" key="6">
    <source>
        <dbReference type="ARBA" id="ARBA00022967"/>
    </source>
</evidence>
<dbReference type="EMBL" id="CP020991">
    <property type="protein sequence ID" value="AUO18248.1"/>
    <property type="molecule type" value="Genomic_DNA"/>
</dbReference>
<keyword evidence="1 10" id="KW-0813">Transport</keyword>
<dbReference type="InterPro" id="IPR011303">
    <property type="entry name" value="RnfD_bac"/>
</dbReference>
<comment type="similarity">
    <text evidence="10">Belongs to the NqrB/RnfD family.</text>
</comment>
<keyword evidence="5 10" id="KW-0812">Transmembrane</keyword>
<comment type="cofactor">
    <cofactor evidence="10">
        <name>FMN</name>
        <dbReference type="ChEBI" id="CHEBI:58210"/>
    </cofactor>
</comment>
<protein>
    <recommendedName>
        <fullName evidence="10">Ion-translocating oxidoreductase complex subunit D</fullName>
        <ecNumber evidence="10">7.-.-.-</ecNumber>
    </recommendedName>
    <alternativeName>
        <fullName evidence="10">Rnf electron transport complex subunit D</fullName>
    </alternativeName>
</protein>
<comment type="function">
    <text evidence="10">Part of a membrane-bound complex that couples electron transfer with translocation of ions across the membrane.</text>
</comment>
<feature type="transmembrane region" description="Helical" evidence="10">
    <location>
        <begin position="125"/>
        <end position="144"/>
    </location>
</feature>
<dbReference type="EC" id="7.-.-.-" evidence="10"/>
<evidence type="ECO:0000256" key="2">
    <source>
        <dbReference type="ARBA" id="ARBA00022553"/>
    </source>
</evidence>
<accession>A0A2K9P0Z9</accession>
<dbReference type="OrthoDB" id="9776359at2"/>
<evidence type="ECO:0000256" key="1">
    <source>
        <dbReference type="ARBA" id="ARBA00022448"/>
    </source>
</evidence>
<gene>
    <name evidence="10" type="primary">rnfD</name>
    <name evidence="11" type="ORF">B9O19_00063</name>
</gene>
<sequence>MDNLLVVSHSPHISGNDTVRKTMLDVIIALIPALLAGVLVFGYRAAVVTVISVLACVLFEWLWNKILNKPTTVGDFSAIVTGMLLAFNMPVTIPLWMVVIGAFFAIIIVKQFFGGLGHNFMNPALAARAFLLASWALAMTTWVAPHTAVPLWNTADVVTSATPLAAYAGTEGASQLPSYFNLFIGNVGGCIGETSALAILIGGAYLLIKKVIRLRIPLAYLLTLALGTWIFAGPDGFFTGDALYQVLAGGVMLGAFFMATDYTTTPYTPVGQIIFGIGCGVITVLIRVWGGYPEGCSYSILLMNIVTPLIDRITAPKRYGASRKRKEAQV</sequence>
<dbReference type="GO" id="GO:0005886">
    <property type="term" value="C:plasma membrane"/>
    <property type="evidence" value="ECO:0007669"/>
    <property type="project" value="UniProtKB-SubCell"/>
</dbReference>
<dbReference type="PANTHER" id="PTHR30578:SF0">
    <property type="entry name" value="ION-TRANSLOCATING OXIDOREDUCTASE COMPLEX SUBUNIT D"/>
    <property type="match status" value="1"/>
</dbReference>
<evidence type="ECO:0000256" key="5">
    <source>
        <dbReference type="ARBA" id="ARBA00022692"/>
    </source>
</evidence>
<dbReference type="AlphaFoldDB" id="A0A2K9P0Z9"/>
<keyword evidence="2 10" id="KW-0597">Phosphoprotein</keyword>
<dbReference type="RefSeq" id="WP_102364604.1">
    <property type="nucleotide sequence ID" value="NZ_CP020991.1"/>
</dbReference>
<comment type="subcellular location">
    <subcellularLocation>
        <location evidence="10">Cell membrane</location>
        <topology evidence="10">Multi-pass membrane protein</topology>
    </subcellularLocation>
</comment>
<dbReference type="Pfam" id="PF03116">
    <property type="entry name" value="NQR2_RnfD_RnfE"/>
    <property type="match status" value="1"/>
</dbReference>
<feature type="transmembrane region" description="Helical" evidence="10">
    <location>
        <begin position="93"/>
        <end position="113"/>
    </location>
</feature>
<evidence type="ECO:0000256" key="8">
    <source>
        <dbReference type="ARBA" id="ARBA00022989"/>
    </source>
</evidence>
<dbReference type="NCBIfam" id="TIGR01946">
    <property type="entry name" value="rnfD"/>
    <property type="match status" value="1"/>
</dbReference>
<evidence type="ECO:0000313" key="12">
    <source>
        <dbReference type="Proteomes" id="UP000235589"/>
    </source>
</evidence>
<keyword evidence="8 10" id="KW-1133">Transmembrane helix</keyword>
<dbReference type="InterPro" id="IPR004338">
    <property type="entry name" value="NqrB/RnfD"/>
</dbReference>
<evidence type="ECO:0000313" key="11">
    <source>
        <dbReference type="EMBL" id="AUO18248.1"/>
    </source>
</evidence>
<organism evidence="11 12">
    <name type="scientific">Monoglobus pectinilyticus</name>
    <dbReference type="NCBI Taxonomy" id="1981510"/>
    <lineage>
        <taxon>Bacteria</taxon>
        <taxon>Bacillati</taxon>
        <taxon>Bacillota</taxon>
        <taxon>Clostridia</taxon>
        <taxon>Monoglobales</taxon>
        <taxon>Monoglobaceae</taxon>
        <taxon>Monoglobus</taxon>
    </lineage>
</organism>
<dbReference type="GeneID" id="98061496"/>
<feature type="transmembrane region" description="Helical" evidence="10">
    <location>
        <begin position="183"/>
        <end position="207"/>
    </location>
</feature>
<feature type="transmembrane region" description="Helical" evidence="10">
    <location>
        <begin position="26"/>
        <end position="59"/>
    </location>
</feature>
<keyword evidence="6 10" id="KW-1278">Translocase</keyword>